<dbReference type="Gene3D" id="3.40.50.1820">
    <property type="entry name" value="alpha/beta hydrolase"/>
    <property type="match status" value="1"/>
</dbReference>
<evidence type="ECO:0000313" key="3">
    <source>
        <dbReference type="EMBL" id="MES4993127.1"/>
    </source>
</evidence>
<evidence type="ECO:0000259" key="2">
    <source>
        <dbReference type="Pfam" id="PF00561"/>
    </source>
</evidence>
<gene>
    <name evidence="3" type="ORF">ABVB70_22680</name>
</gene>
<dbReference type="InterPro" id="IPR000073">
    <property type="entry name" value="AB_hydrolase_1"/>
</dbReference>
<proteinExistence type="predicted"/>
<dbReference type="EMBL" id="JBETME010000012">
    <property type="protein sequence ID" value="MES4993127.1"/>
    <property type="molecule type" value="Genomic_DNA"/>
</dbReference>
<dbReference type="AlphaFoldDB" id="A0ABD5LVA4"/>
<dbReference type="PRINTS" id="PR00111">
    <property type="entry name" value="ABHYDROLASE"/>
</dbReference>
<reference evidence="3 4" key="1">
    <citation type="submission" date="2024-06" db="EMBL/GenBank/DDBJ databases">
        <title>Genome sequencing of Agrobacterium spp. from tobacco in Serbia.</title>
        <authorList>
            <person name="Ilicic R.J."/>
            <person name="Studholme D.J."/>
            <person name="Jelusic A."/>
            <person name="Barac G."/>
            <person name="Bagi F."/>
            <person name="Popovic Milovanovic T."/>
        </authorList>
    </citation>
    <scope>NUCLEOTIDE SEQUENCE [LARGE SCALE GENOMIC DNA]</scope>
    <source>
        <strain evidence="3 4">DA1</strain>
    </source>
</reference>
<dbReference type="PRINTS" id="PR00412">
    <property type="entry name" value="EPOXHYDRLASE"/>
</dbReference>
<dbReference type="RefSeq" id="WP_353574626.1">
    <property type="nucleotide sequence ID" value="NZ_JBETME010000012.1"/>
</dbReference>
<protein>
    <submittedName>
        <fullName evidence="3">Alpha/beta hydrolase</fullName>
    </submittedName>
</protein>
<accession>A0ABD5LVA4</accession>
<evidence type="ECO:0000313" key="4">
    <source>
        <dbReference type="Proteomes" id="UP001438189"/>
    </source>
</evidence>
<dbReference type="Proteomes" id="UP001438189">
    <property type="component" value="Unassembled WGS sequence"/>
</dbReference>
<evidence type="ECO:0000256" key="1">
    <source>
        <dbReference type="ARBA" id="ARBA00022801"/>
    </source>
</evidence>
<sequence>MPSRKLVANGLRMHVEEEGEGPVVLLAHGFPETSYAWRHQLVALARAGFRAVAPDMRGYGETESPTSVSRYSIFDLVGDLVGLLDALNCDRAVIVGNDWGSTVAWQAALMRPDRFRGVVAIGVPMMGSPPVPPTSLFPQSDTELFYTLYFQEPGIAEAEFERDIGATLRKILFSASREAGAREEGDGTPDPFGMVSPMKGMLAPLPAPDILPQWLSETDFVHYVDAFGQTGFSGGLNYYRNLDANWNLQRSLHGLKVEVPAVYMVGEQDPGLSMPAMRQIIDAMPELVPNLTRSFIIPDCGHWAPQEKPHEVSEAIIAFARSLQNCK</sequence>
<dbReference type="InterPro" id="IPR029058">
    <property type="entry name" value="AB_hydrolase_fold"/>
</dbReference>
<name>A0ABD5LVA4_AGRRD</name>
<feature type="domain" description="AB hydrolase-1" evidence="2">
    <location>
        <begin position="22"/>
        <end position="308"/>
    </location>
</feature>
<dbReference type="GO" id="GO:0016787">
    <property type="term" value="F:hydrolase activity"/>
    <property type="evidence" value="ECO:0007669"/>
    <property type="project" value="UniProtKB-KW"/>
</dbReference>
<dbReference type="Pfam" id="PF00561">
    <property type="entry name" value="Abhydrolase_1"/>
    <property type="match status" value="1"/>
</dbReference>
<organism evidence="3 4">
    <name type="scientific">Agrobacterium radiobacter</name>
    <dbReference type="NCBI Taxonomy" id="362"/>
    <lineage>
        <taxon>Bacteria</taxon>
        <taxon>Pseudomonadati</taxon>
        <taxon>Pseudomonadota</taxon>
        <taxon>Alphaproteobacteria</taxon>
        <taxon>Hyphomicrobiales</taxon>
        <taxon>Rhizobiaceae</taxon>
        <taxon>Rhizobium/Agrobacterium group</taxon>
        <taxon>Agrobacterium</taxon>
        <taxon>Agrobacterium tumefaciens complex</taxon>
    </lineage>
</organism>
<dbReference type="InterPro" id="IPR000639">
    <property type="entry name" value="Epox_hydrolase-like"/>
</dbReference>
<comment type="caution">
    <text evidence="3">The sequence shown here is derived from an EMBL/GenBank/DDBJ whole genome shotgun (WGS) entry which is preliminary data.</text>
</comment>
<dbReference type="SUPFAM" id="SSF53474">
    <property type="entry name" value="alpha/beta-Hydrolases"/>
    <property type="match status" value="1"/>
</dbReference>
<dbReference type="PANTHER" id="PTHR43329">
    <property type="entry name" value="EPOXIDE HYDROLASE"/>
    <property type="match status" value="1"/>
</dbReference>
<keyword evidence="1 3" id="KW-0378">Hydrolase</keyword>